<organism evidence="5 6">
    <name type="scientific">Coniochaeta pulveracea</name>
    <dbReference type="NCBI Taxonomy" id="177199"/>
    <lineage>
        <taxon>Eukaryota</taxon>
        <taxon>Fungi</taxon>
        <taxon>Dikarya</taxon>
        <taxon>Ascomycota</taxon>
        <taxon>Pezizomycotina</taxon>
        <taxon>Sordariomycetes</taxon>
        <taxon>Sordariomycetidae</taxon>
        <taxon>Coniochaetales</taxon>
        <taxon>Coniochaetaceae</taxon>
        <taxon>Coniochaeta</taxon>
    </lineage>
</organism>
<dbReference type="GO" id="GO:0008270">
    <property type="term" value="F:zinc ion binding"/>
    <property type="evidence" value="ECO:0007669"/>
    <property type="project" value="InterPro"/>
</dbReference>
<feature type="region of interest" description="Disordered" evidence="3">
    <location>
        <begin position="509"/>
        <end position="544"/>
    </location>
</feature>
<keyword evidence="1" id="KW-0479">Metal-binding</keyword>
<dbReference type="STRING" id="177199.A0A420YF01"/>
<dbReference type="PANTHER" id="PTHR47785">
    <property type="entry name" value="ZN(II)2CYS6 TRANSCRIPTION FACTOR (EUROFUNG)-RELATED-RELATED"/>
    <property type="match status" value="1"/>
</dbReference>
<dbReference type="InterPro" id="IPR001138">
    <property type="entry name" value="Zn2Cys6_DnaBD"/>
</dbReference>
<feature type="compositionally biased region" description="Polar residues" evidence="3">
    <location>
        <begin position="141"/>
        <end position="151"/>
    </location>
</feature>
<dbReference type="EMBL" id="QVQW01000014">
    <property type="protein sequence ID" value="RKU46486.1"/>
    <property type="molecule type" value="Genomic_DNA"/>
</dbReference>
<evidence type="ECO:0000256" key="2">
    <source>
        <dbReference type="ARBA" id="ARBA00023242"/>
    </source>
</evidence>
<evidence type="ECO:0000256" key="3">
    <source>
        <dbReference type="SAM" id="MobiDB-lite"/>
    </source>
</evidence>
<dbReference type="Pfam" id="PF00172">
    <property type="entry name" value="Zn_clus"/>
    <property type="match status" value="1"/>
</dbReference>
<feature type="compositionally biased region" description="Low complexity" evidence="3">
    <location>
        <begin position="518"/>
        <end position="544"/>
    </location>
</feature>
<sequence>MDGINDEPLGSPLSKASTGTIPPTPSNHRKERGAIAAQACDTCRSRKQRCDEQRPKCGTCQKFKLECNYREPQPTKKDRTLIEILDGIKRLEGKLDHFNLHQEKQQKHHHHQQQPTNSHHSYHARSQQRVDGVDRKWNAGHTPNGTGTTGAFQGPGAMSPRALDSIVTSTLIAPAASRHNSDSEENMYAFVASCAQMMSWPVFQHLLGSIKDKIPGLDPPKVESEMSEMVLGIHGRYRKETLSTDCSQGQLRNVGPGIASHTPGTTPLTIADLSWEQMQRLSKAYFDSWNFMFPLLDRHTFHSETLPRIMRDGFNDSITSTLVLLVFALGEQALAGYQGIPITTHDGRPSGIKGGTAKNPPGLVLFNEARRRLGFAVAECSLENCQMFAVMSLYYGACSHTMELWRLNTCASRAVLMLIHCTPSELSSPRADIIKRVFWHCSMMETCMHLELGLPLSGLDAIEPDVGVPIFSGTFTQEDYVGNQATHFQEHFASQIVLRRLMSEFNQTLGRPIPASPPSIHSSNHTSRRSVSSEPSSNNANPANINHLSQQLEQWRGMLPLSLRWDEESPGCFPNPSPGNEAFGEAIGFPRVSATPLTPAPVLPTPTPSATPSAGQAPPPSPPLMFTTDLGTPPVSYPYALDIQVALLRTRYYYNKYLLYRPFVYKALHHPDAVTTEDAQGVATCLRAALKWPVTMSPTCARKRLIPCLFIWTQNVLGVLLVLHLTRTTPILQRIVRGFCGETWDLDVSETVGLYVEWLRDLKEIDGAAAWAWDVVRAVYGIPVE</sequence>
<dbReference type="GO" id="GO:0003677">
    <property type="term" value="F:DNA binding"/>
    <property type="evidence" value="ECO:0007669"/>
    <property type="project" value="InterPro"/>
</dbReference>
<feature type="compositionally biased region" description="Polar residues" evidence="3">
    <location>
        <begin position="115"/>
        <end position="129"/>
    </location>
</feature>
<dbReference type="SMART" id="SM00066">
    <property type="entry name" value="GAL4"/>
    <property type="match status" value="1"/>
</dbReference>
<feature type="compositionally biased region" description="Pro residues" evidence="3">
    <location>
        <begin position="598"/>
        <end position="609"/>
    </location>
</feature>
<protein>
    <recommendedName>
        <fullName evidence="4">Zn(2)-C6 fungal-type domain-containing protein</fullName>
    </recommendedName>
</protein>
<dbReference type="Proteomes" id="UP000275385">
    <property type="component" value="Unassembled WGS sequence"/>
</dbReference>
<proteinExistence type="predicted"/>
<evidence type="ECO:0000313" key="6">
    <source>
        <dbReference type="Proteomes" id="UP000275385"/>
    </source>
</evidence>
<dbReference type="AlphaFoldDB" id="A0A420YF01"/>
<dbReference type="PROSITE" id="PS50048">
    <property type="entry name" value="ZN2_CY6_FUNGAL_2"/>
    <property type="match status" value="1"/>
</dbReference>
<feature type="region of interest" description="Disordered" evidence="3">
    <location>
        <begin position="597"/>
        <end position="620"/>
    </location>
</feature>
<comment type="caution">
    <text evidence="5">The sequence shown here is derived from an EMBL/GenBank/DDBJ whole genome shotgun (WGS) entry which is preliminary data.</text>
</comment>
<dbReference type="GO" id="GO:0000981">
    <property type="term" value="F:DNA-binding transcription factor activity, RNA polymerase II-specific"/>
    <property type="evidence" value="ECO:0007669"/>
    <property type="project" value="InterPro"/>
</dbReference>
<dbReference type="CDD" id="cd00067">
    <property type="entry name" value="GAL4"/>
    <property type="match status" value="1"/>
</dbReference>
<evidence type="ECO:0000256" key="1">
    <source>
        <dbReference type="ARBA" id="ARBA00022723"/>
    </source>
</evidence>
<evidence type="ECO:0000313" key="5">
    <source>
        <dbReference type="EMBL" id="RKU46486.1"/>
    </source>
</evidence>
<accession>A0A420YF01</accession>
<dbReference type="GO" id="GO:0006351">
    <property type="term" value="P:DNA-templated transcription"/>
    <property type="evidence" value="ECO:0007669"/>
    <property type="project" value="InterPro"/>
</dbReference>
<keyword evidence="2" id="KW-0539">Nucleus</keyword>
<evidence type="ECO:0000259" key="4">
    <source>
        <dbReference type="PROSITE" id="PS50048"/>
    </source>
</evidence>
<dbReference type="InterPro" id="IPR036864">
    <property type="entry name" value="Zn2-C6_fun-type_DNA-bd_sf"/>
</dbReference>
<dbReference type="PANTHER" id="PTHR47785:SF6">
    <property type="entry name" value="ZN(II)2CYS6 TRANSCRIPTION FACTOR (EUROFUNG)"/>
    <property type="match status" value="1"/>
</dbReference>
<dbReference type="InterPro" id="IPR007219">
    <property type="entry name" value="XnlR_reg_dom"/>
</dbReference>
<dbReference type="InterPro" id="IPR053181">
    <property type="entry name" value="EcdB-like_regulator"/>
</dbReference>
<dbReference type="SUPFAM" id="SSF57701">
    <property type="entry name" value="Zn2/Cys6 DNA-binding domain"/>
    <property type="match status" value="1"/>
</dbReference>
<name>A0A420YF01_9PEZI</name>
<gene>
    <name evidence="5" type="ORF">DL546_008199</name>
</gene>
<reference evidence="5 6" key="1">
    <citation type="submission" date="2018-08" db="EMBL/GenBank/DDBJ databases">
        <title>Draft genome of the lignicolous fungus Coniochaeta pulveracea.</title>
        <authorList>
            <person name="Borstlap C.J."/>
            <person name="De Witt R.N."/>
            <person name="Botha A."/>
            <person name="Volschenk H."/>
        </authorList>
    </citation>
    <scope>NUCLEOTIDE SEQUENCE [LARGE SCALE GENOMIC DNA]</scope>
    <source>
        <strain evidence="5 6">CAB683</strain>
    </source>
</reference>
<dbReference type="CDD" id="cd12148">
    <property type="entry name" value="fungal_TF_MHR"/>
    <property type="match status" value="1"/>
</dbReference>
<feature type="region of interest" description="Disordered" evidence="3">
    <location>
        <begin position="103"/>
        <end position="160"/>
    </location>
</feature>
<feature type="region of interest" description="Disordered" evidence="3">
    <location>
        <begin position="1"/>
        <end position="33"/>
    </location>
</feature>
<keyword evidence="6" id="KW-1185">Reference proteome</keyword>
<dbReference type="Pfam" id="PF04082">
    <property type="entry name" value="Fungal_trans"/>
    <property type="match status" value="1"/>
</dbReference>
<feature type="domain" description="Zn(2)-C6 fungal-type" evidence="4">
    <location>
        <begin position="39"/>
        <end position="69"/>
    </location>
</feature>
<dbReference type="OrthoDB" id="6133115at2759"/>
<dbReference type="Gene3D" id="4.10.240.10">
    <property type="entry name" value="Zn(2)-C6 fungal-type DNA-binding domain"/>
    <property type="match status" value="1"/>
</dbReference>
<dbReference type="PROSITE" id="PS00463">
    <property type="entry name" value="ZN2_CY6_FUNGAL_1"/>
    <property type="match status" value="1"/>
</dbReference>